<dbReference type="InterPro" id="IPR010994">
    <property type="entry name" value="RuvA_2-like"/>
</dbReference>
<dbReference type="Gene3D" id="1.10.150.20">
    <property type="entry name" value="5' to 3' exonuclease, C-terminal subdomain"/>
    <property type="match status" value="1"/>
</dbReference>
<dbReference type="InterPro" id="IPR013849">
    <property type="entry name" value="DNA_helicase_Holl-junc_RuvA_I"/>
</dbReference>
<keyword evidence="1 6" id="KW-0963">Cytoplasm</keyword>
<evidence type="ECO:0000313" key="10">
    <source>
        <dbReference type="Proteomes" id="UP000178348"/>
    </source>
</evidence>
<comment type="subunit">
    <text evidence="6">Homotetramer. Forms an RuvA(8)-RuvB(12)-Holliday junction (HJ) complex. HJ DNA is sandwiched between 2 RuvA tetramers; dsDNA enters through RuvA and exits via RuvB. An RuvB hexamer assembles on each DNA strand where it exits the tetramer. Each RuvB hexamer is contacted by two RuvA subunits (via domain III) on 2 adjacent RuvB subunits; this complex drives branch migration. In the full resolvosome a probable DNA-RuvA(4)-RuvB(12)-RuvC(2) complex forms which resolves the HJ.</text>
</comment>
<feature type="coiled-coil region" evidence="7">
    <location>
        <begin position="161"/>
        <end position="188"/>
    </location>
</feature>
<comment type="function">
    <text evidence="6">The RuvA-RuvB-RuvC complex processes Holliday junction (HJ) DNA during genetic recombination and DNA repair, while the RuvA-RuvB complex plays an important role in the rescue of blocked DNA replication forks via replication fork reversal (RFR). RuvA specifically binds to HJ cruciform DNA, conferring on it an open structure. The RuvB hexamer acts as an ATP-dependent pump, pulling dsDNA into and through the RuvAB complex. HJ branch migration allows RuvC to scan DNA until it finds its consensus sequence, where it cleaves and resolves the cruciform DNA.</text>
</comment>
<dbReference type="Proteomes" id="UP000178348">
    <property type="component" value="Unassembled WGS sequence"/>
</dbReference>
<keyword evidence="9" id="KW-0378">Hydrolase</keyword>
<dbReference type="EMBL" id="MHLB01000020">
    <property type="protein sequence ID" value="OGZ02194.1"/>
    <property type="molecule type" value="Genomic_DNA"/>
</dbReference>
<evidence type="ECO:0000256" key="3">
    <source>
        <dbReference type="ARBA" id="ARBA00023125"/>
    </source>
</evidence>
<keyword evidence="9" id="KW-0067">ATP-binding</keyword>
<dbReference type="Pfam" id="PF14520">
    <property type="entry name" value="HHH_5"/>
    <property type="match status" value="1"/>
</dbReference>
<dbReference type="SUPFAM" id="SSF46929">
    <property type="entry name" value="DNA helicase RuvA subunit, C-terminal domain"/>
    <property type="match status" value="1"/>
</dbReference>
<dbReference type="GO" id="GO:0009379">
    <property type="term" value="C:Holliday junction helicase complex"/>
    <property type="evidence" value="ECO:0007669"/>
    <property type="project" value="InterPro"/>
</dbReference>
<feature type="region of interest" description="Domain I" evidence="6">
    <location>
        <begin position="1"/>
        <end position="64"/>
    </location>
</feature>
<keyword evidence="9" id="KW-0347">Helicase</keyword>
<feature type="domain" description="Helix-hairpin-helix DNA-binding motif class 1" evidence="8">
    <location>
        <begin position="108"/>
        <end position="127"/>
    </location>
</feature>
<keyword evidence="5 6" id="KW-0234">DNA repair</keyword>
<gene>
    <name evidence="6" type="primary">ruvA</name>
    <name evidence="9" type="ORF">A2946_03085</name>
</gene>
<dbReference type="SUPFAM" id="SSF47781">
    <property type="entry name" value="RuvA domain 2-like"/>
    <property type="match status" value="1"/>
</dbReference>
<feature type="domain" description="Helix-hairpin-helix DNA-binding motif class 1" evidence="8">
    <location>
        <begin position="73"/>
        <end position="92"/>
    </location>
</feature>
<dbReference type="CDD" id="cd14332">
    <property type="entry name" value="UBA_RuvA_C"/>
    <property type="match status" value="1"/>
</dbReference>
<keyword evidence="4 6" id="KW-0233">DNA recombination</keyword>
<evidence type="ECO:0000256" key="1">
    <source>
        <dbReference type="ARBA" id="ARBA00022490"/>
    </source>
</evidence>
<dbReference type="InterPro" id="IPR000085">
    <property type="entry name" value="RuvA"/>
</dbReference>
<evidence type="ECO:0000256" key="7">
    <source>
        <dbReference type="SAM" id="Coils"/>
    </source>
</evidence>
<comment type="caution">
    <text evidence="9">The sequence shown here is derived from an EMBL/GenBank/DDBJ whole genome shotgun (WGS) entry which is preliminary data.</text>
</comment>
<name>A0A1G2CLB5_9BACT</name>
<feature type="region of interest" description="Domain III" evidence="6">
    <location>
        <begin position="149"/>
        <end position="193"/>
    </location>
</feature>
<sequence>MVYSVSGIIAEKTEHFAVVEVSGLGLKVAMSERALAKLPPKGEKCKLFTHLHVREDALDLYGFESEDMLRFFEMLISVSGVGPKSALSVLDVAELGAILAAVKEGRPDLLTRASGVGRKTAERIVLELRSKVEAKESAEIVGNMESNVDLEETLVNLGYRRDQAKLALERVDKNITKIEERLRAALAMLGRKR</sequence>
<dbReference type="GO" id="GO:0005737">
    <property type="term" value="C:cytoplasm"/>
    <property type="evidence" value="ECO:0007669"/>
    <property type="project" value="UniProtKB-SubCell"/>
</dbReference>
<dbReference type="Gene3D" id="2.40.50.140">
    <property type="entry name" value="Nucleic acid-binding proteins"/>
    <property type="match status" value="1"/>
</dbReference>
<evidence type="ECO:0000256" key="5">
    <source>
        <dbReference type="ARBA" id="ARBA00023204"/>
    </source>
</evidence>
<dbReference type="Pfam" id="PF07499">
    <property type="entry name" value="RuvA_C"/>
    <property type="match status" value="1"/>
</dbReference>
<dbReference type="InterPro" id="IPR011114">
    <property type="entry name" value="RuvA_C"/>
</dbReference>
<keyword evidence="3 6" id="KW-0238">DNA-binding</keyword>
<comment type="caution">
    <text evidence="6">Lacks conserved residue(s) required for the propagation of feature annotation.</text>
</comment>
<dbReference type="GO" id="GO:0000400">
    <property type="term" value="F:four-way junction DNA binding"/>
    <property type="evidence" value="ECO:0007669"/>
    <property type="project" value="UniProtKB-UniRule"/>
</dbReference>
<keyword evidence="7" id="KW-0175">Coiled coil</keyword>
<dbReference type="GO" id="GO:0006310">
    <property type="term" value="P:DNA recombination"/>
    <property type="evidence" value="ECO:0007669"/>
    <property type="project" value="UniProtKB-UniRule"/>
</dbReference>
<dbReference type="SMART" id="SM00278">
    <property type="entry name" value="HhH1"/>
    <property type="match status" value="2"/>
</dbReference>
<evidence type="ECO:0000256" key="2">
    <source>
        <dbReference type="ARBA" id="ARBA00022763"/>
    </source>
</evidence>
<comment type="domain">
    <text evidence="6">Has three domains with a flexible linker between the domains II and III and assumes an 'L' shape. Domain III is highly mobile and contacts RuvB.</text>
</comment>
<accession>A0A1G2CLB5</accession>
<keyword evidence="2 6" id="KW-0227">DNA damage</keyword>
<evidence type="ECO:0000313" key="9">
    <source>
        <dbReference type="EMBL" id="OGZ02194.1"/>
    </source>
</evidence>
<dbReference type="InterPro" id="IPR012340">
    <property type="entry name" value="NA-bd_OB-fold"/>
</dbReference>
<proteinExistence type="inferred from homology"/>
<dbReference type="Gene3D" id="1.10.8.10">
    <property type="entry name" value="DNA helicase RuvA subunit, C-terminal domain"/>
    <property type="match status" value="1"/>
</dbReference>
<evidence type="ECO:0000259" key="8">
    <source>
        <dbReference type="SMART" id="SM00278"/>
    </source>
</evidence>
<dbReference type="HAMAP" id="MF_00031">
    <property type="entry name" value="DNA_HJ_migration_RuvA"/>
    <property type="match status" value="1"/>
</dbReference>
<evidence type="ECO:0000256" key="6">
    <source>
        <dbReference type="HAMAP-Rule" id="MF_00031"/>
    </source>
</evidence>
<comment type="similarity">
    <text evidence="6">Belongs to the RuvA family.</text>
</comment>
<dbReference type="InterPro" id="IPR036267">
    <property type="entry name" value="RuvA_C_sf"/>
</dbReference>
<dbReference type="SUPFAM" id="SSF50249">
    <property type="entry name" value="Nucleic acid-binding proteins"/>
    <property type="match status" value="1"/>
</dbReference>
<comment type="subcellular location">
    <subcellularLocation>
        <location evidence="6">Cytoplasm</location>
    </subcellularLocation>
</comment>
<dbReference type="InterPro" id="IPR003583">
    <property type="entry name" value="Hlx-hairpin-Hlx_DNA-bd_motif"/>
</dbReference>
<protein>
    <recommendedName>
        <fullName evidence="6">Holliday junction branch migration complex subunit RuvA</fullName>
    </recommendedName>
</protein>
<keyword evidence="9" id="KW-0547">Nucleotide-binding</keyword>
<dbReference type="GO" id="GO:0005524">
    <property type="term" value="F:ATP binding"/>
    <property type="evidence" value="ECO:0007669"/>
    <property type="project" value="InterPro"/>
</dbReference>
<organism evidence="9 10">
    <name type="scientific">Candidatus Liptonbacteria bacterium RIFCSPLOWO2_01_FULL_53_13</name>
    <dbReference type="NCBI Taxonomy" id="1798651"/>
    <lineage>
        <taxon>Bacteria</taxon>
        <taxon>Candidatus Liptoniibacteriota</taxon>
    </lineage>
</organism>
<reference evidence="9 10" key="1">
    <citation type="journal article" date="2016" name="Nat. Commun.">
        <title>Thousands of microbial genomes shed light on interconnected biogeochemical processes in an aquifer system.</title>
        <authorList>
            <person name="Anantharaman K."/>
            <person name="Brown C.T."/>
            <person name="Hug L.A."/>
            <person name="Sharon I."/>
            <person name="Castelle C.J."/>
            <person name="Probst A.J."/>
            <person name="Thomas B.C."/>
            <person name="Singh A."/>
            <person name="Wilkins M.J."/>
            <person name="Karaoz U."/>
            <person name="Brodie E.L."/>
            <person name="Williams K.H."/>
            <person name="Hubbard S.S."/>
            <person name="Banfield J.F."/>
        </authorList>
    </citation>
    <scope>NUCLEOTIDE SEQUENCE [LARGE SCALE GENOMIC DNA]</scope>
</reference>
<dbReference type="Pfam" id="PF01330">
    <property type="entry name" value="RuvA_N"/>
    <property type="match status" value="1"/>
</dbReference>
<dbReference type="GO" id="GO:0009378">
    <property type="term" value="F:four-way junction helicase activity"/>
    <property type="evidence" value="ECO:0007669"/>
    <property type="project" value="InterPro"/>
</dbReference>
<evidence type="ECO:0000256" key="4">
    <source>
        <dbReference type="ARBA" id="ARBA00023172"/>
    </source>
</evidence>
<dbReference type="GO" id="GO:0048476">
    <property type="term" value="C:Holliday junction resolvase complex"/>
    <property type="evidence" value="ECO:0007669"/>
    <property type="project" value="UniProtKB-UniRule"/>
</dbReference>
<dbReference type="GO" id="GO:0006281">
    <property type="term" value="P:DNA repair"/>
    <property type="evidence" value="ECO:0007669"/>
    <property type="project" value="UniProtKB-UniRule"/>
</dbReference>
<dbReference type="NCBIfam" id="TIGR00084">
    <property type="entry name" value="ruvA"/>
    <property type="match status" value="1"/>
</dbReference>
<dbReference type="AlphaFoldDB" id="A0A1G2CLB5"/>